<dbReference type="PANTHER" id="PTHR33867:SF1">
    <property type="entry name" value="RIBOSOME MATURATION FACTOR RIMP"/>
    <property type="match status" value="1"/>
</dbReference>
<reference evidence="6 7" key="1">
    <citation type="submission" date="2017-12" db="EMBL/GenBank/DDBJ databases">
        <title>Phylogenetic diversity of female urinary microbiome.</title>
        <authorList>
            <person name="Thomas-White K."/>
            <person name="Wolfe A.J."/>
        </authorList>
    </citation>
    <scope>NUCLEOTIDE SEQUENCE [LARGE SCALE GENOMIC DNA]</scope>
    <source>
        <strain evidence="6 7">UMB0112</strain>
    </source>
</reference>
<feature type="domain" description="Ribosome maturation factor RimP N-terminal" evidence="4">
    <location>
        <begin position="4"/>
        <end position="75"/>
    </location>
</feature>
<dbReference type="InterPro" id="IPR035956">
    <property type="entry name" value="RimP_N_sf"/>
</dbReference>
<evidence type="ECO:0000313" key="6">
    <source>
        <dbReference type="EMBL" id="PKZ29884.1"/>
    </source>
</evidence>
<keyword evidence="2 3" id="KW-0690">Ribosome biogenesis</keyword>
<comment type="similarity">
    <text evidence="3">Belongs to the RimP family.</text>
</comment>
<evidence type="ECO:0000259" key="4">
    <source>
        <dbReference type="Pfam" id="PF02576"/>
    </source>
</evidence>
<comment type="subcellular location">
    <subcellularLocation>
        <location evidence="3">Cytoplasm</location>
    </subcellularLocation>
</comment>
<comment type="function">
    <text evidence="3">Required for maturation of 30S ribosomal subunits.</text>
</comment>
<dbReference type="InterPro" id="IPR003728">
    <property type="entry name" value="Ribosome_maturation_RimP"/>
</dbReference>
<dbReference type="InterPro" id="IPR036847">
    <property type="entry name" value="RimP_C_sf"/>
</dbReference>
<dbReference type="InterPro" id="IPR028998">
    <property type="entry name" value="RimP_C"/>
</dbReference>
<keyword evidence="1 3" id="KW-0963">Cytoplasm</keyword>
<dbReference type="CDD" id="cd01734">
    <property type="entry name" value="YlxS_C"/>
    <property type="match status" value="1"/>
</dbReference>
<proteinExistence type="inferred from homology"/>
<dbReference type="GO" id="GO:0006412">
    <property type="term" value="P:translation"/>
    <property type="evidence" value="ECO:0007669"/>
    <property type="project" value="TreeGrafter"/>
</dbReference>
<protein>
    <recommendedName>
        <fullName evidence="3">Ribosome maturation factor RimP</fullName>
    </recommendedName>
</protein>
<dbReference type="SUPFAM" id="SSF74942">
    <property type="entry name" value="YhbC-like, C-terminal domain"/>
    <property type="match status" value="1"/>
</dbReference>
<accession>A0A2I1NBW0</accession>
<evidence type="ECO:0000259" key="5">
    <source>
        <dbReference type="Pfam" id="PF17384"/>
    </source>
</evidence>
<dbReference type="PANTHER" id="PTHR33867">
    <property type="entry name" value="RIBOSOME MATURATION FACTOR RIMP"/>
    <property type="match status" value="1"/>
</dbReference>
<feature type="domain" description="Ribosome maturation factor RimP C-terminal" evidence="5">
    <location>
        <begin position="78"/>
        <end position="139"/>
    </location>
</feature>
<dbReference type="SUPFAM" id="SSF75420">
    <property type="entry name" value="YhbC-like, N-terminal domain"/>
    <property type="match status" value="1"/>
</dbReference>
<dbReference type="Proteomes" id="UP000234639">
    <property type="component" value="Unassembled WGS sequence"/>
</dbReference>
<evidence type="ECO:0000256" key="1">
    <source>
        <dbReference type="ARBA" id="ARBA00022490"/>
    </source>
</evidence>
<dbReference type="Gene3D" id="3.30.300.70">
    <property type="entry name" value="RimP-like superfamily, N-terminal"/>
    <property type="match status" value="1"/>
</dbReference>
<evidence type="ECO:0000256" key="2">
    <source>
        <dbReference type="ARBA" id="ARBA00022517"/>
    </source>
</evidence>
<dbReference type="GO" id="GO:0000028">
    <property type="term" value="P:ribosomal small subunit assembly"/>
    <property type="evidence" value="ECO:0007669"/>
    <property type="project" value="TreeGrafter"/>
</dbReference>
<gene>
    <name evidence="3" type="primary">rimP</name>
    <name evidence="6" type="ORF">CYJ41_00125</name>
</gene>
<dbReference type="GO" id="GO:0005829">
    <property type="term" value="C:cytosol"/>
    <property type="evidence" value="ECO:0007669"/>
    <property type="project" value="TreeGrafter"/>
</dbReference>
<dbReference type="RefSeq" id="WP_101636381.1">
    <property type="nucleotide sequence ID" value="NZ_PKHU01000001.1"/>
</dbReference>
<comment type="caution">
    <text evidence="6">The sequence shown here is derived from an EMBL/GenBank/DDBJ whole genome shotgun (WGS) entry which is preliminary data.</text>
</comment>
<dbReference type="HAMAP" id="MF_01077">
    <property type="entry name" value="RimP"/>
    <property type="match status" value="1"/>
</dbReference>
<dbReference type="NCBIfam" id="NF011232">
    <property type="entry name" value="PRK14639.1"/>
    <property type="match status" value="1"/>
</dbReference>
<dbReference type="Pfam" id="PF17384">
    <property type="entry name" value="DUF150_C"/>
    <property type="match status" value="1"/>
</dbReference>
<evidence type="ECO:0000313" key="7">
    <source>
        <dbReference type="Proteomes" id="UP000234639"/>
    </source>
</evidence>
<organism evidence="6 7">
    <name type="scientific">Campylobacter ureolyticus</name>
    <dbReference type="NCBI Taxonomy" id="827"/>
    <lineage>
        <taxon>Bacteria</taxon>
        <taxon>Pseudomonadati</taxon>
        <taxon>Campylobacterota</taxon>
        <taxon>Epsilonproteobacteria</taxon>
        <taxon>Campylobacterales</taxon>
        <taxon>Campylobacteraceae</taxon>
        <taxon>Campylobacter</taxon>
    </lineage>
</organism>
<dbReference type="AlphaFoldDB" id="A0A2I1NBW0"/>
<name>A0A2I1NBW0_9BACT</name>
<sequence length="139" mass="15745">MTDIKALVMECGLNLYDTEVANENGKTIFRVYITKSGGVNLDDCEKVSKLLSPIFDVEPPVNGKYTLEVSSPGLERKLTKQDHFINSIGEKAKITTINKEKFEGEIIGFDNEILILKTDKENLDIKFDEILKAKTFIEW</sequence>
<dbReference type="EMBL" id="PKHU01000001">
    <property type="protein sequence ID" value="PKZ29884.1"/>
    <property type="molecule type" value="Genomic_DNA"/>
</dbReference>
<dbReference type="InterPro" id="IPR028989">
    <property type="entry name" value="RimP_N"/>
</dbReference>
<dbReference type="Pfam" id="PF02576">
    <property type="entry name" value="RimP_N"/>
    <property type="match status" value="1"/>
</dbReference>
<evidence type="ECO:0000256" key="3">
    <source>
        <dbReference type="HAMAP-Rule" id="MF_01077"/>
    </source>
</evidence>
<dbReference type="Gene3D" id="2.30.30.180">
    <property type="entry name" value="Ribosome maturation factor RimP, C-terminal domain"/>
    <property type="match status" value="1"/>
</dbReference>